<reference evidence="5 6" key="1">
    <citation type="submission" date="2020-06" db="EMBL/GenBank/DDBJ databases">
        <authorList>
            <person name="Li R."/>
            <person name="Bekaert M."/>
        </authorList>
    </citation>
    <scope>NUCLEOTIDE SEQUENCE [LARGE SCALE GENOMIC DNA]</scope>
    <source>
        <strain evidence="6">wild</strain>
    </source>
</reference>
<gene>
    <name evidence="5" type="ORF">MCOR_25777</name>
</gene>
<dbReference type="OrthoDB" id="428576at2759"/>
<dbReference type="PROSITE" id="PS51911">
    <property type="entry name" value="C2_AIDA"/>
    <property type="match status" value="1"/>
</dbReference>
<dbReference type="SUPFAM" id="SSF109779">
    <property type="entry name" value="Domain from hypothetical 2610208m17rik protein"/>
    <property type="match status" value="1"/>
</dbReference>
<dbReference type="GO" id="GO:0035091">
    <property type="term" value="F:phosphatidylinositol binding"/>
    <property type="evidence" value="ECO:0007669"/>
    <property type="project" value="TreeGrafter"/>
</dbReference>
<dbReference type="Proteomes" id="UP000507470">
    <property type="component" value="Unassembled WGS sequence"/>
</dbReference>
<name>A0A6J8C2T6_MYTCO</name>
<keyword evidence="6" id="KW-1185">Reference proteome</keyword>
<dbReference type="AlphaFoldDB" id="A0A6J8C2T6"/>
<evidence type="ECO:0000313" key="6">
    <source>
        <dbReference type="Proteomes" id="UP000507470"/>
    </source>
</evidence>
<proteinExistence type="inferred from homology"/>
<dbReference type="InterPro" id="IPR023421">
    <property type="entry name" value="AIDA_N"/>
</dbReference>
<dbReference type="FunFam" id="1.20.120.360:FF:000001">
    <property type="entry name" value="Axin interactor, dorsalization-associated protein"/>
    <property type="match status" value="1"/>
</dbReference>
<keyword evidence="2" id="KW-0217">Developmental protein</keyword>
<evidence type="ECO:0000259" key="4">
    <source>
        <dbReference type="PROSITE" id="PS51911"/>
    </source>
</evidence>
<dbReference type="GO" id="GO:0046329">
    <property type="term" value="P:negative regulation of JNK cascade"/>
    <property type="evidence" value="ECO:0007669"/>
    <property type="project" value="UniProtKB-ARBA"/>
</dbReference>
<dbReference type="FunFam" id="2.60.40.150:FF:000059">
    <property type="entry name" value="Axin interactor, dorsalization-associated protein"/>
    <property type="match status" value="1"/>
</dbReference>
<evidence type="ECO:0000256" key="1">
    <source>
        <dbReference type="ARBA" id="ARBA00007205"/>
    </source>
</evidence>
<dbReference type="EMBL" id="CACVKT020004598">
    <property type="protein sequence ID" value="CAC5390695.1"/>
    <property type="molecule type" value="Genomic_DNA"/>
</dbReference>
<evidence type="ECO:0000313" key="5">
    <source>
        <dbReference type="EMBL" id="CAC5390695.1"/>
    </source>
</evidence>
<feature type="domain" description="C2 Aida-type" evidence="4">
    <location>
        <begin position="156"/>
        <end position="303"/>
    </location>
</feature>
<comment type="function">
    <text evidence="3">Acts as a ventralizing factor during embryogenesis. Inhibits axin-mediated JNK activation by binding axin and disrupting axin homodimerization. This in turn antagonizes a Wnt/beta-catenin-independent dorsalization pathway activated by AXIN/JNK-signaling.</text>
</comment>
<evidence type="ECO:0000256" key="3">
    <source>
        <dbReference type="ARBA" id="ARBA00059715"/>
    </source>
</evidence>
<protein>
    <submittedName>
        <fullName evidence="5">Axin interactor, dorsalization-associated protein A,Axin interactor, dorsalization-associated protein B,Axin interactor, dorsalization-associated protein</fullName>
    </submittedName>
</protein>
<accession>A0A6J8C2T6</accession>
<dbReference type="Gene3D" id="2.60.40.150">
    <property type="entry name" value="C2 domain"/>
    <property type="match status" value="1"/>
</dbReference>
<dbReference type="Pfam" id="PF08910">
    <property type="entry name" value="Aida_N"/>
    <property type="match status" value="1"/>
</dbReference>
<dbReference type="GO" id="GO:0016020">
    <property type="term" value="C:membrane"/>
    <property type="evidence" value="ECO:0007669"/>
    <property type="project" value="TreeGrafter"/>
</dbReference>
<dbReference type="PANTHER" id="PTHR28654:SF1">
    <property type="entry name" value="AXIN INTERACTOR, DORSALIZATION-ASSOCIATED PROTEIN"/>
    <property type="match status" value="1"/>
</dbReference>
<sequence length="304" mass="34394">MSFLDDEDKLIAAWHKAFERCTDVDLWGQPLEAIDGYQRLSKQLQQCSNVDCQIFTDEQKKILSKISICLDLRCKALQNPGSIEGILLDDLKKIGNTLQNILNQKSKDFPVDVTAAQIQSQTFNGIKTQHSSDNEDDRQEKDAFFVYDVSVKGSLLPKPVSFGGLPMLTIRVEKIGLKDAVSYIDPFITVSVKDASGSDMTAPQDTPIAMSKEGSYLIYNVDVFVQKCIDSLPLGFAIFFELKHYKPKKKDVSTKCWAFMEKDEIKEGQAALELYKKPTDFKRKKLNLLTVKPLYLHLKLLINI</sequence>
<dbReference type="Pfam" id="PF14186">
    <property type="entry name" value="Aida_C2"/>
    <property type="match status" value="1"/>
</dbReference>
<organism evidence="5 6">
    <name type="scientific">Mytilus coruscus</name>
    <name type="common">Sea mussel</name>
    <dbReference type="NCBI Taxonomy" id="42192"/>
    <lineage>
        <taxon>Eukaryota</taxon>
        <taxon>Metazoa</taxon>
        <taxon>Spiralia</taxon>
        <taxon>Lophotrochozoa</taxon>
        <taxon>Mollusca</taxon>
        <taxon>Bivalvia</taxon>
        <taxon>Autobranchia</taxon>
        <taxon>Pteriomorphia</taxon>
        <taxon>Mytilida</taxon>
        <taxon>Mytiloidea</taxon>
        <taxon>Mytilidae</taxon>
        <taxon>Mytilinae</taxon>
        <taxon>Mytilus</taxon>
    </lineage>
</organism>
<dbReference type="Gene3D" id="1.20.120.360">
    <property type="entry name" value="Axin interactor, dorsalization-associated protein, N-terminal domain"/>
    <property type="match status" value="1"/>
</dbReference>
<evidence type="ECO:0000256" key="2">
    <source>
        <dbReference type="ARBA" id="ARBA00022473"/>
    </source>
</evidence>
<dbReference type="PANTHER" id="PTHR28654">
    <property type="entry name" value="AXIN INTERACTOR, DORSALIZATION-ASSOCIATED PROTEIN"/>
    <property type="match status" value="1"/>
</dbReference>
<dbReference type="InterPro" id="IPR035892">
    <property type="entry name" value="C2_domain_sf"/>
</dbReference>
<dbReference type="InterPro" id="IPR025939">
    <property type="entry name" value="Aida_C"/>
</dbReference>
<comment type="similarity">
    <text evidence="1">Belongs to the AIDA family.</text>
</comment>
<dbReference type="InterPro" id="IPR036818">
    <property type="entry name" value="AIDA_N_sf"/>
</dbReference>